<dbReference type="CDD" id="cd18539">
    <property type="entry name" value="SRP_G"/>
    <property type="match status" value="1"/>
</dbReference>
<feature type="domain" description="SRP54-type proteins GTP-binding" evidence="11">
    <location>
        <begin position="282"/>
        <end position="295"/>
    </location>
</feature>
<evidence type="ECO:0000256" key="7">
    <source>
        <dbReference type="ARBA" id="ARBA00023274"/>
    </source>
</evidence>
<dbReference type="AlphaFoldDB" id="A0A097IGW5"/>
<evidence type="ECO:0000256" key="1">
    <source>
        <dbReference type="ARBA" id="ARBA00005450"/>
    </source>
</evidence>
<dbReference type="PANTHER" id="PTHR11564">
    <property type="entry name" value="SIGNAL RECOGNITION PARTICLE 54K PROTEIN SRP54"/>
    <property type="match status" value="1"/>
</dbReference>
<dbReference type="HOGENOM" id="CLU_009301_6_0_11"/>
<dbReference type="RefSeq" id="WP_018020956.1">
    <property type="nucleotide sequence ID" value="NZ_AQUX01000001.1"/>
</dbReference>
<comment type="domain">
    <text evidence="9">Composed of three domains: the N-terminal N domain, which is responsible for interactions with the ribosome, the central G domain, which binds GTP, and the C-terminal M domain, which binds the RNA and the signal sequence of the RNC.</text>
</comment>
<comment type="function">
    <text evidence="9">Involved in targeting and insertion of nascent membrane proteins into the cytoplasmic membrane. Binds to the hydrophobic signal sequence of the ribosome-nascent chain (RNC) as it emerges from the ribosomes. The SRP-RNC complex is then targeted to the cytoplasmic membrane where it interacts with the SRP receptor FtsY.</text>
</comment>
<organism evidence="12 13">
    <name type="scientific">Corynebacterium doosanense CAU 212 = DSM 45436</name>
    <dbReference type="NCBI Taxonomy" id="558173"/>
    <lineage>
        <taxon>Bacteria</taxon>
        <taxon>Bacillati</taxon>
        <taxon>Actinomycetota</taxon>
        <taxon>Actinomycetes</taxon>
        <taxon>Mycobacteriales</taxon>
        <taxon>Corynebacteriaceae</taxon>
        <taxon>Corynebacterium</taxon>
    </lineage>
</organism>
<evidence type="ECO:0000256" key="9">
    <source>
        <dbReference type="HAMAP-Rule" id="MF_00306"/>
    </source>
</evidence>
<proteinExistence type="inferred from homology"/>
<keyword evidence="9" id="KW-0963">Cytoplasm</keyword>
<dbReference type="Pfam" id="PF02881">
    <property type="entry name" value="SRP54_N"/>
    <property type="match status" value="1"/>
</dbReference>
<evidence type="ECO:0000313" key="12">
    <source>
        <dbReference type="EMBL" id="AIT61381.1"/>
    </source>
</evidence>
<dbReference type="STRING" id="558173.CDOO_08990"/>
<dbReference type="FunFam" id="3.40.50.300:FF:000022">
    <property type="entry name" value="Signal recognition particle 54 kDa subunit"/>
    <property type="match status" value="1"/>
</dbReference>
<dbReference type="InterPro" id="IPR004780">
    <property type="entry name" value="SRP"/>
</dbReference>
<comment type="catalytic activity">
    <reaction evidence="8 9">
        <text>GTP + H2O = GDP + phosphate + H(+)</text>
        <dbReference type="Rhea" id="RHEA:19669"/>
        <dbReference type="ChEBI" id="CHEBI:15377"/>
        <dbReference type="ChEBI" id="CHEBI:15378"/>
        <dbReference type="ChEBI" id="CHEBI:37565"/>
        <dbReference type="ChEBI" id="CHEBI:43474"/>
        <dbReference type="ChEBI" id="CHEBI:58189"/>
        <dbReference type="EC" id="3.6.5.4"/>
    </reaction>
</comment>
<feature type="binding site" evidence="9">
    <location>
        <begin position="107"/>
        <end position="114"/>
    </location>
    <ligand>
        <name>GTP</name>
        <dbReference type="ChEBI" id="CHEBI:37565"/>
    </ligand>
</feature>
<dbReference type="Gene3D" id="3.40.50.300">
    <property type="entry name" value="P-loop containing nucleotide triphosphate hydrolases"/>
    <property type="match status" value="1"/>
</dbReference>
<dbReference type="SMART" id="SM00963">
    <property type="entry name" value="SRP54_N"/>
    <property type="match status" value="1"/>
</dbReference>
<dbReference type="GO" id="GO:0005525">
    <property type="term" value="F:GTP binding"/>
    <property type="evidence" value="ECO:0007669"/>
    <property type="project" value="UniProtKB-UniRule"/>
</dbReference>
<feature type="compositionally biased region" description="Basic residues" evidence="10">
    <location>
        <begin position="456"/>
        <end position="475"/>
    </location>
</feature>
<dbReference type="InterPro" id="IPR004125">
    <property type="entry name" value="Signal_recog_particle_SRP54_M"/>
</dbReference>
<dbReference type="EC" id="3.6.5.4" evidence="9"/>
<dbReference type="Gene3D" id="1.20.120.140">
    <property type="entry name" value="Signal recognition particle SRP54, nucleotide-binding domain"/>
    <property type="match status" value="1"/>
</dbReference>
<name>A0A097IGW5_9CORY</name>
<evidence type="ECO:0000256" key="10">
    <source>
        <dbReference type="SAM" id="MobiDB-lite"/>
    </source>
</evidence>
<dbReference type="InterPro" id="IPR027417">
    <property type="entry name" value="P-loop_NTPase"/>
</dbReference>
<evidence type="ECO:0000259" key="11">
    <source>
        <dbReference type="PROSITE" id="PS00300"/>
    </source>
</evidence>
<sequence>MFETLSDRLSGALSGLRGKGKLTEADIDATAREIRLALLEADVSLTVVRALIKRIKDRALGAEVSAALNPAQQVVKIVNEELVQILGGETRRLQLAKNPPTVIMLAGLQGAGKTTLAGKLSKHLKKQGHTPMLVACDLQRPGAVQQLQIVGERAGVPTFAPDPGTSIDSHEHEMGTSHGDPVQVAQRGINEARRTQHDVVIIDTAGRLGIDETLMTQARDIRDAVNPDEVLFVIDSMIGQDAVLTAEAFAQGVDFTGVVLTKLDGDARGGAALSIREVTGKPILYASTGEKLEDFDVFHPERMASRILGMGDILSLIEQAESVFDQEQAESAAAKIGSGEMTLNDFLDQLMMVRRLGPLGTIMKMLPGGKEMNQMADMVDEKQLDRIQAMIRGMTPEERDNPKILNASRRKRIANGSGVSVSELNQLVERFFEAKKMMSQMAGKMGMGGPGMQRSATKKKPKGRKGKNGKRKPAKSRPNQPQMPGGMPGGMDMSQLQKMAEQMESQGGGMPGMPGMPKLPGMGGGAPKPADQPKGMDNIDVNNLDFNAAMERLRGKK</sequence>
<protein>
    <recommendedName>
        <fullName evidence="9">Signal recognition particle protein</fullName>
        <ecNumber evidence="9">3.6.5.4</ecNumber>
    </recommendedName>
    <alternativeName>
        <fullName evidence="9">Fifty-four homolog</fullName>
    </alternativeName>
</protein>
<evidence type="ECO:0000256" key="8">
    <source>
        <dbReference type="ARBA" id="ARBA00048027"/>
    </source>
</evidence>
<evidence type="ECO:0000256" key="5">
    <source>
        <dbReference type="ARBA" id="ARBA00023134"/>
    </source>
</evidence>
<evidence type="ECO:0000256" key="4">
    <source>
        <dbReference type="ARBA" id="ARBA00022884"/>
    </source>
</evidence>
<dbReference type="NCBIfam" id="TIGR00959">
    <property type="entry name" value="ffh"/>
    <property type="match status" value="1"/>
</dbReference>
<dbReference type="SMART" id="SM00382">
    <property type="entry name" value="AAA"/>
    <property type="match status" value="1"/>
</dbReference>
<dbReference type="EMBL" id="CP006764">
    <property type="protein sequence ID" value="AIT61381.1"/>
    <property type="molecule type" value="Genomic_DNA"/>
</dbReference>
<comment type="similarity">
    <text evidence="1 9">Belongs to the GTP-binding SRP family. SRP54 subfamily.</text>
</comment>
<dbReference type="InterPro" id="IPR042101">
    <property type="entry name" value="SRP54_N_sf"/>
</dbReference>
<dbReference type="SUPFAM" id="SSF52540">
    <property type="entry name" value="P-loop containing nucleoside triphosphate hydrolases"/>
    <property type="match status" value="1"/>
</dbReference>
<dbReference type="Proteomes" id="UP000029914">
    <property type="component" value="Chromosome"/>
</dbReference>
<comment type="subunit">
    <text evidence="9">Part of the signal recognition particle protein translocation system, which is composed of SRP and FtsY.</text>
</comment>
<reference evidence="12 13" key="1">
    <citation type="submission" date="2013-09" db="EMBL/GenBank/DDBJ databases">
        <title>Complete genome sequence of Corynebacterium doosanense CAU 212(T) (=DSM 45436(T)), isolated from activated sludge.</title>
        <authorList>
            <person name="Schaffert L."/>
            <person name="Albersmeier A."/>
            <person name="Kalinowski J."/>
            <person name="Ruckert C."/>
        </authorList>
    </citation>
    <scope>NUCLEOTIDE SEQUENCE [LARGE SCALE GENOMIC DNA]</scope>
    <source>
        <strain evidence="12 13">CAU 212</strain>
    </source>
</reference>
<dbReference type="SUPFAM" id="SSF47446">
    <property type="entry name" value="Signal peptide-binding domain"/>
    <property type="match status" value="1"/>
</dbReference>
<dbReference type="eggNOG" id="COG0541">
    <property type="taxonomic scope" value="Bacteria"/>
</dbReference>
<feature type="compositionally biased region" description="Low complexity" evidence="10">
    <location>
        <begin position="478"/>
        <end position="493"/>
    </location>
</feature>
<evidence type="ECO:0000256" key="3">
    <source>
        <dbReference type="ARBA" id="ARBA00022801"/>
    </source>
</evidence>
<dbReference type="InterPro" id="IPR013822">
    <property type="entry name" value="Signal_recog_particl_SRP54_hlx"/>
</dbReference>
<feature type="binding site" evidence="9">
    <location>
        <begin position="261"/>
        <end position="264"/>
    </location>
    <ligand>
        <name>GTP</name>
        <dbReference type="ChEBI" id="CHEBI:37565"/>
    </ligand>
</feature>
<dbReference type="InterPro" id="IPR036891">
    <property type="entry name" value="Signal_recog_part_SRP54_M_sf"/>
</dbReference>
<evidence type="ECO:0000256" key="2">
    <source>
        <dbReference type="ARBA" id="ARBA00022741"/>
    </source>
</evidence>
<dbReference type="GO" id="GO:0003924">
    <property type="term" value="F:GTPase activity"/>
    <property type="evidence" value="ECO:0007669"/>
    <property type="project" value="UniProtKB-UniRule"/>
</dbReference>
<comment type="subcellular location">
    <subcellularLocation>
        <location evidence="9">Cytoplasm</location>
    </subcellularLocation>
    <text evidence="9">The SRP-RNC complex is targeted to the cytoplasmic membrane.</text>
</comment>
<feature type="binding site" evidence="9">
    <location>
        <begin position="203"/>
        <end position="207"/>
    </location>
    <ligand>
        <name>GTP</name>
        <dbReference type="ChEBI" id="CHEBI:37565"/>
    </ligand>
</feature>
<dbReference type="Pfam" id="PF00448">
    <property type="entry name" value="SRP54"/>
    <property type="match status" value="1"/>
</dbReference>
<dbReference type="PANTHER" id="PTHR11564:SF5">
    <property type="entry name" value="SIGNAL RECOGNITION PARTICLE SUBUNIT SRP54"/>
    <property type="match status" value="1"/>
</dbReference>
<keyword evidence="13" id="KW-1185">Reference proteome</keyword>
<dbReference type="GO" id="GO:0008312">
    <property type="term" value="F:7S RNA binding"/>
    <property type="evidence" value="ECO:0007669"/>
    <property type="project" value="InterPro"/>
</dbReference>
<dbReference type="PROSITE" id="PS00300">
    <property type="entry name" value="SRP54"/>
    <property type="match status" value="1"/>
</dbReference>
<dbReference type="HAMAP" id="MF_00306">
    <property type="entry name" value="SRP54"/>
    <property type="match status" value="1"/>
</dbReference>
<keyword evidence="3 9" id="KW-0378">Hydrolase</keyword>
<dbReference type="InterPro" id="IPR022941">
    <property type="entry name" value="SRP54"/>
</dbReference>
<dbReference type="Pfam" id="PF02978">
    <property type="entry name" value="SRP_SPB"/>
    <property type="match status" value="1"/>
</dbReference>
<keyword evidence="2 9" id="KW-0547">Nucleotide-binding</keyword>
<evidence type="ECO:0000256" key="6">
    <source>
        <dbReference type="ARBA" id="ARBA00023135"/>
    </source>
</evidence>
<dbReference type="GO" id="GO:0006614">
    <property type="term" value="P:SRP-dependent cotranslational protein targeting to membrane"/>
    <property type="evidence" value="ECO:0007669"/>
    <property type="project" value="InterPro"/>
</dbReference>
<dbReference type="KEGG" id="cdo:CDOO_08990"/>
<dbReference type="SMART" id="SM00962">
    <property type="entry name" value="SRP54"/>
    <property type="match status" value="1"/>
</dbReference>
<feature type="region of interest" description="Disordered" evidence="10">
    <location>
        <begin position="442"/>
        <end position="540"/>
    </location>
</feature>
<gene>
    <name evidence="9" type="primary">ffh</name>
    <name evidence="12" type="ORF">CDOO_08990</name>
</gene>
<keyword evidence="7 9" id="KW-0687">Ribonucleoprotein</keyword>
<dbReference type="OrthoDB" id="9804720at2"/>
<dbReference type="InterPro" id="IPR000897">
    <property type="entry name" value="SRP54_GTPase_dom"/>
</dbReference>
<dbReference type="Gene3D" id="1.10.260.30">
    <property type="entry name" value="Signal recognition particle, SRP54 subunit, M-domain"/>
    <property type="match status" value="1"/>
</dbReference>
<evidence type="ECO:0000313" key="13">
    <source>
        <dbReference type="Proteomes" id="UP000029914"/>
    </source>
</evidence>
<keyword evidence="4 9" id="KW-0694">RNA-binding</keyword>
<dbReference type="InterPro" id="IPR003593">
    <property type="entry name" value="AAA+_ATPase"/>
</dbReference>
<accession>A0A097IGW5</accession>
<keyword evidence="5 9" id="KW-0342">GTP-binding</keyword>
<dbReference type="GO" id="GO:0048500">
    <property type="term" value="C:signal recognition particle"/>
    <property type="evidence" value="ECO:0007669"/>
    <property type="project" value="UniProtKB-UniRule"/>
</dbReference>
<keyword evidence="6 9" id="KW-0733">Signal recognition particle</keyword>